<sequence length="441" mass="50313">MLINFFIMPQSSINFTICLHTDNIGGYNMKMKTNQRALILLVIMFIGFIITLFPQNTPIITILQSGFEAGVVGGFSDWFAVVALFRYPLGIPIPHTALLPRNRKRITEGLVSIVENNLLNKSSIINKVHELEVVKKILNICKKIICSKQGIEAGMYVIKRVIEHIPIEKVSLSLLKLIQKYLNTLDSKNFLEKLIGIFLRNNYEEKILDNSLIKLEEIVKQDKVKNELGNIVFNSINKLKISGIMQYSLNTVLNVLGKDKVGKIAQDLVVVILKDLKKHDNTSRITLLELIQSNIRNISNNEEVIQKIDEYKMRLGSNVELNNFTIKILDELKNIILGYVKEDYIRNNILPMLSNLIDNISEDIDLINKLEQQIQERVSGYINSNHENIGRLVRDNIERLDTETLIKLIEERVGDDLQWIRINGAICGFCVGLVLGIIRVL</sequence>
<evidence type="ECO:0000313" key="3">
    <source>
        <dbReference type="Proteomes" id="UP000631418"/>
    </source>
</evidence>
<gene>
    <name evidence="2" type="ORF">IS491_12855</name>
</gene>
<dbReference type="AlphaFoldDB" id="A0AAE2V2T9"/>
<dbReference type="EMBL" id="JADOEF010000001">
    <property type="protein sequence ID" value="MBF7809546.1"/>
    <property type="molecule type" value="Genomic_DNA"/>
</dbReference>
<dbReference type="PANTHER" id="PTHR38442:SF1">
    <property type="entry name" value="INNER MEMBRANE PROTEIN"/>
    <property type="match status" value="1"/>
</dbReference>
<dbReference type="GO" id="GO:0005886">
    <property type="term" value="C:plasma membrane"/>
    <property type="evidence" value="ECO:0007669"/>
    <property type="project" value="TreeGrafter"/>
</dbReference>
<evidence type="ECO:0000256" key="1">
    <source>
        <dbReference type="SAM" id="Phobius"/>
    </source>
</evidence>
<dbReference type="Proteomes" id="UP000631418">
    <property type="component" value="Unassembled WGS sequence"/>
</dbReference>
<dbReference type="SUPFAM" id="SSF48371">
    <property type="entry name" value="ARM repeat"/>
    <property type="match status" value="1"/>
</dbReference>
<keyword evidence="1" id="KW-0472">Membrane</keyword>
<name>A0AAE2V2T9_CLOBE</name>
<feature type="transmembrane region" description="Helical" evidence="1">
    <location>
        <begin position="37"/>
        <end position="54"/>
    </location>
</feature>
<protein>
    <submittedName>
        <fullName evidence="2">DUF445 domain-containing protein</fullName>
    </submittedName>
</protein>
<keyword evidence="1" id="KW-1133">Transmembrane helix</keyword>
<proteinExistence type="predicted"/>
<organism evidence="2 3">
    <name type="scientific">Clostridium beijerinckii</name>
    <name type="common">Clostridium MP</name>
    <dbReference type="NCBI Taxonomy" id="1520"/>
    <lineage>
        <taxon>Bacteria</taxon>
        <taxon>Bacillati</taxon>
        <taxon>Bacillota</taxon>
        <taxon>Clostridia</taxon>
        <taxon>Eubacteriales</taxon>
        <taxon>Clostridiaceae</taxon>
        <taxon>Clostridium</taxon>
    </lineage>
</organism>
<evidence type="ECO:0000313" key="2">
    <source>
        <dbReference type="EMBL" id="MBF7809546.1"/>
    </source>
</evidence>
<comment type="caution">
    <text evidence="2">The sequence shown here is derived from an EMBL/GenBank/DDBJ whole genome shotgun (WGS) entry which is preliminary data.</text>
</comment>
<dbReference type="PANTHER" id="PTHR38442">
    <property type="entry name" value="INNER MEMBRANE PROTEIN-RELATED"/>
    <property type="match status" value="1"/>
</dbReference>
<keyword evidence="1" id="KW-0812">Transmembrane</keyword>
<accession>A0AAE2V2T9</accession>
<dbReference type="Pfam" id="PF04286">
    <property type="entry name" value="DUF445"/>
    <property type="match status" value="1"/>
</dbReference>
<dbReference type="InterPro" id="IPR016024">
    <property type="entry name" value="ARM-type_fold"/>
</dbReference>
<dbReference type="InterPro" id="IPR007383">
    <property type="entry name" value="DUF445"/>
</dbReference>
<reference evidence="2" key="1">
    <citation type="submission" date="2020-11" db="EMBL/GenBank/DDBJ databases">
        <authorList>
            <person name="Thieme N."/>
            <person name="Liebl W."/>
            <person name="Zverlov V."/>
        </authorList>
    </citation>
    <scope>NUCLEOTIDE SEQUENCE</scope>
    <source>
        <strain evidence="2">NT08</strain>
    </source>
</reference>